<evidence type="ECO:0000313" key="2">
    <source>
        <dbReference type="Proteomes" id="UP001596114"/>
    </source>
</evidence>
<comment type="caution">
    <text evidence="1">The sequence shown here is derived from an EMBL/GenBank/DDBJ whole genome shotgun (WGS) entry which is preliminary data.</text>
</comment>
<proteinExistence type="predicted"/>
<evidence type="ECO:0000313" key="1">
    <source>
        <dbReference type="EMBL" id="MFC5526320.1"/>
    </source>
</evidence>
<dbReference type="PANTHER" id="PTHR36439:SF1">
    <property type="entry name" value="DUF1697 DOMAIN-CONTAINING PROTEIN"/>
    <property type="match status" value="1"/>
</dbReference>
<dbReference type="SUPFAM" id="SSF160379">
    <property type="entry name" value="SP0830-like"/>
    <property type="match status" value="1"/>
</dbReference>
<accession>A0ABW0QNF1</accession>
<dbReference type="EMBL" id="JBHSNF010000002">
    <property type="protein sequence ID" value="MFC5526320.1"/>
    <property type="molecule type" value="Genomic_DNA"/>
</dbReference>
<sequence>MTSYVALLRAVNVGGTGKLPMGELKAIGEAAGFTDVRTYIASGNLLFTSKLAEKAVKTALERLLQDHAGKPVGVMVRTAAELAAVLAANPFPEAAGNRVVAIFLDAPPAATTLRDVTGAKDERLALGRREIYVHYGDGMADSRLKIPAGKAGTARNMNTVAQLAELAAAR</sequence>
<gene>
    <name evidence="1" type="ORF">ACFPPA_11310</name>
</gene>
<dbReference type="PANTHER" id="PTHR36439">
    <property type="entry name" value="BLL4334 PROTEIN"/>
    <property type="match status" value="1"/>
</dbReference>
<keyword evidence="2" id="KW-1185">Reference proteome</keyword>
<dbReference type="InterPro" id="IPR012545">
    <property type="entry name" value="DUF1697"/>
</dbReference>
<protein>
    <submittedName>
        <fullName evidence="1">DUF1697 domain-containing protein</fullName>
    </submittedName>
</protein>
<reference evidence="2" key="1">
    <citation type="journal article" date="2019" name="Int. J. Syst. Evol. Microbiol.">
        <title>The Global Catalogue of Microorganisms (GCM) 10K type strain sequencing project: providing services to taxonomists for standard genome sequencing and annotation.</title>
        <authorList>
            <consortium name="The Broad Institute Genomics Platform"/>
            <consortium name="The Broad Institute Genome Sequencing Center for Infectious Disease"/>
            <person name="Wu L."/>
            <person name="Ma J."/>
        </authorList>
    </citation>
    <scope>NUCLEOTIDE SEQUENCE [LARGE SCALE GENOMIC DNA]</scope>
    <source>
        <strain evidence="2">CGMCC 1.16619</strain>
    </source>
</reference>
<dbReference type="RefSeq" id="WP_377319885.1">
    <property type="nucleotide sequence ID" value="NZ_JBHSNF010000002.1"/>
</dbReference>
<dbReference type="Proteomes" id="UP001596114">
    <property type="component" value="Unassembled WGS sequence"/>
</dbReference>
<organism evidence="1 2">
    <name type="scientific">Rhodanobacter ginsengisoli</name>
    <dbReference type="NCBI Taxonomy" id="418646"/>
    <lineage>
        <taxon>Bacteria</taxon>
        <taxon>Pseudomonadati</taxon>
        <taxon>Pseudomonadota</taxon>
        <taxon>Gammaproteobacteria</taxon>
        <taxon>Lysobacterales</taxon>
        <taxon>Rhodanobacteraceae</taxon>
        <taxon>Rhodanobacter</taxon>
    </lineage>
</organism>
<dbReference type="Pfam" id="PF08002">
    <property type="entry name" value="DUF1697"/>
    <property type="match status" value="1"/>
</dbReference>
<name>A0ABW0QNF1_9GAMM</name>
<dbReference type="Gene3D" id="3.30.70.1280">
    <property type="entry name" value="SP0830-like domains"/>
    <property type="match status" value="1"/>
</dbReference>
<dbReference type="PIRSF" id="PIRSF008502">
    <property type="entry name" value="UCP008502"/>
    <property type="match status" value="1"/>
</dbReference>